<feature type="region of interest" description="Disordered" evidence="1">
    <location>
        <begin position="168"/>
        <end position="251"/>
    </location>
</feature>
<dbReference type="AlphaFoldDB" id="A0A379N1E7"/>
<feature type="compositionally biased region" description="Pro residues" evidence="1">
    <location>
        <begin position="203"/>
        <end position="222"/>
    </location>
</feature>
<feature type="compositionally biased region" description="Low complexity" evidence="1">
    <location>
        <begin position="175"/>
        <end position="202"/>
    </location>
</feature>
<gene>
    <name evidence="3" type="primary">pcp</name>
    <name evidence="3" type="ORF">NCTC13291_02237</name>
</gene>
<reference evidence="3 4" key="1">
    <citation type="submission" date="2018-06" db="EMBL/GenBank/DDBJ databases">
        <authorList>
            <consortium name="Pathogen Informatics"/>
            <person name="Doyle S."/>
        </authorList>
    </citation>
    <scope>NUCLEOTIDE SEQUENCE [LARGE SCALE GENOMIC DNA]</scope>
    <source>
        <strain evidence="3 4">NCTC13291</strain>
    </source>
</reference>
<feature type="chain" id="PRO_5016953899" evidence="2">
    <location>
        <begin position="18"/>
        <end position="251"/>
    </location>
</feature>
<evidence type="ECO:0000256" key="2">
    <source>
        <dbReference type="SAM" id="SignalP"/>
    </source>
</evidence>
<dbReference type="Proteomes" id="UP000254919">
    <property type="component" value="Unassembled WGS sequence"/>
</dbReference>
<dbReference type="EMBL" id="UGVN01000001">
    <property type="protein sequence ID" value="SUE40669.1"/>
    <property type="molecule type" value="Genomic_DNA"/>
</dbReference>
<feature type="compositionally biased region" description="Low complexity" evidence="1">
    <location>
        <begin position="227"/>
        <end position="238"/>
    </location>
</feature>
<proteinExistence type="predicted"/>
<feature type="signal peptide" evidence="2">
    <location>
        <begin position="1"/>
        <end position="17"/>
    </location>
</feature>
<keyword evidence="2" id="KW-0732">Signal</keyword>
<sequence>MGLPAGMLTMRRLTSRAALPLALLLAGCSADYTPDTYATRAVQQANKVEQGTIAGVRPIGIRADGTTGATAGAAAGGIAGSTVGQGSTAGAFGAIGGGLIGGLLGSAAERAAGDTDGYEYIVRKANGDLLSVTQVDKVPLALGQKVLVITGSQARVVPDYTVAEQPGGTAAARHAAPGQQPAASAPAGTAGGTAAPGSAPAGTPAPPPAPVETAPLSPPATPGPTGGAETPAATAAPGSRSLFPGFPTLGI</sequence>
<accession>A0A379N1E7</accession>
<name>A0A379N1E7_9PROT</name>
<keyword evidence="3" id="KW-0449">Lipoprotein</keyword>
<organism evidence="3 4">
    <name type="scientific">Roseomonas mucosa</name>
    <dbReference type="NCBI Taxonomy" id="207340"/>
    <lineage>
        <taxon>Bacteria</taxon>
        <taxon>Pseudomonadati</taxon>
        <taxon>Pseudomonadota</taxon>
        <taxon>Alphaproteobacteria</taxon>
        <taxon>Acetobacterales</taxon>
        <taxon>Roseomonadaceae</taxon>
        <taxon>Roseomonas</taxon>
    </lineage>
</organism>
<evidence type="ECO:0000256" key="1">
    <source>
        <dbReference type="SAM" id="MobiDB-lite"/>
    </source>
</evidence>
<evidence type="ECO:0000313" key="4">
    <source>
        <dbReference type="Proteomes" id="UP000254919"/>
    </source>
</evidence>
<evidence type="ECO:0000313" key="3">
    <source>
        <dbReference type="EMBL" id="SUE40669.1"/>
    </source>
</evidence>
<protein>
    <submittedName>
        <fullName evidence="3">PAL cross-reacting lipoprotein</fullName>
    </submittedName>
</protein>